<dbReference type="EMBL" id="WPOO01000010">
    <property type="protein sequence ID" value="MVN59004.1"/>
    <property type="molecule type" value="Genomic_DNA"/>
</dbReference>
<sequence>MIIIFEAYVTNLGKYNEGELLSEPLKFPAATEEVQAVLKRIGVEGLRYEEYFMAEYVSDIPGLAQSLGEYADIDELNHLAHLLSELNESELDIFSAAVSAGEHTASVGDLINLVHNIGCYDFYRGITDDETLGHIYVEDMEMLDVPEPILPYFDFEAYGRDARINENGRYINGGYMIRSGDSFEEIYHGKTDIPKEDRVFAFPPVPIREQMAYYQEAARRCFPQLFKEQQKSDREER</sequence>
<accession>A0A7K1T5U1</accession>
<dbReference type="Proteomes" id="UP000488839">
    <property type="component" value="Unassembled WGS sequence"/>
</dbReference>
<proteinExistence type="predicted"/>
<reference evidence="1 2" key="1">
    <citation type="submission" date="2019-11" db="EMBL/GenBank/DDBJ databases">
        <title>Whole genome shotgun sequencing (WGS) data from Adlercreutzia equolifaciens ResAG-91, Eggerthella lenta MRI-F36, MRI-F37, MRI-F40, ResAG-49, ResAG-88, ResAG-121, ResAG-145, and Gordonibacter sp. ResAG-5, ResAG-26, ResAG-43, ResAG-50, ResAG-59.</title>
        <authorList>
            <person name="Stoll D.A."/>
            <person name="Danylec N."/>
            <person name="Franz C.M.A.P."/>
            <person name="Huch M."/>
        </authorList>
    </citation>
    <scope>NUCLEOTIDE SEQUENCE [LARGE SCALE GENOMIC DNA]</scope>
    <source>
        <strain evidence="1 2">ResAG-91</strain>
    </source>
</reference>
<dbReference type="Pfam" id="PF07275">
    <property type="entry name" value="ArdA"/>
    <property type="match status" value="1"/>
</dbReference>
<protein>
    <submittedName>
        <fullName evidence="1">Antirestriction protein ArdA</fullName>
    </submittedName>
</protein>
<gene>
    <name evidence="1" type="ORF">GO707_07180</name>
</gene>
<evidence type="ECO:0000313" key="1">
    <source>
        <dbReference type="EMBL" id="MVN59004.1"/>
    </source>
</evidence>
<dbReference type="AlphaFoldDB" id="A0A7K1T5U1"/>
<dbReference type="Gene3D" id="3.10.20.480">
    <property type="entry name" value="Antirestriction protein ArdA, domain 1"/>
    <property type="match status" value="1"/>
</dbReference>
<dbReference type="InterPro" id="IPR041895">
    <property type="entry name" value="ArdA_dom1"/>
</dbReference>
<dbReference type="Gene3D" id="1.10.10.1190">
    <property type="entry name" value="Antirestriction protein ArdA, domain 3"/>
    <property type="match status" value="1"/>
</dbReference>
<dbReference type="InterPro" id="IPR041893">
    <property type="entry name" value="ArdA_dom3"/>
</dbReference>
<organism evidence="1 2">
    <name type="scientific">Adlercreutzia rubneri</name>
    <dbReference type="NCBI Taxonomy" id="2916441"/>
    <lineage>
        <taxon>Bacteria</taxon>
        <taxon>Bacillati</taxon>
        <taxon>Actinomycetota</taxon>
        <taxon>Coriobacteriia</taxon>
        <taxon>Eggerthellales</taxon>
        <taxon>Eggerthellaceae</taxon>
        <taxon>Adlercreutzia</taxon>
    </lineage>
</organism>
<dbReference type="InterPro" id="IPR009899">
    <property type="entry name" value="ArdA"/>
</dbReference>
<dbReference type="RefSeq" id="WP_157012654.1">
    <property type="nucleotide sequence ID" value="NZ_WPOO01000010.1"/>
</dbReference>
<keyword evidence="2" id="KW-1185">Reference proteome</keyword>
<name>A0A7K1T5U1_9ACTN</name>
<evidence type="ECO:0000313" key="2">
    <source>
        <dbReference type="Proteomes" id="UP000488839"/>
    </source>
</evidence>
<comment type="caution">
    <text evidence="1">The sequence shown here is derived from an EMBL/GenBank/DDBJ whole genome shotgun (WGS) entry which is preliminary data.</text>
</comment>